<evidence type="ECO:0000313" key="1">
    <source>
        <dbReference type="EMBL" id="ASA57762.1"/>
    </source>
</evidence>
<dbReference type="AlphaFoldDB" id="A0A1Z2SKQ2"/>
<dbReference type="KEGG" id="vga:BSQ33_18690"/>
<proteinExistence type="predicted"/>
<gene>
    <name evidence="1" type="ORF">BSQ33_18690</name>
</gene>
<sequence>MDIIVAIGGLCILAWWTRLFLNNMKYTQVTSRCRIQSVFNQRLSASNAVYTPKIKIKDKKIENQ</sequence>
<dbReference type="Proteomes" id="UP000196708">
    <property type="component" value="Chromosome 2"/>
</dbReference>
<protein>
    <submittedName>
        <fullName evidence="1">Uncharacterized protein</fullName>
    </submittedName>
</protein>
<reference evidence="1 2" key="1">
    <citation type="submission" date="2016-12" db="EMBL/GenBank/DDBJ databases">
        <authorList>
            <person name="Song W.-J."/>
            <person name="Kurnit D.M."/>
        </authorList>
    </citation>
    <scope>NUCLEOTIDE SEQUENCE [LARGE SCALE GENOMIC DNA]</scope>
    <source>
        <strain evidence="1 2">ATCC 43942</strain>
    </source>
</reference>
<accession>A0A1Z2SKQ2</accession>
<evidence type="ECO:0000313" key="2">
    <source>
        <dbReference type="Proteomes" id="UP000196708"/>
    </source>
</evidence>
<name>A0A1Z2SKQ2_VIBGA</name>
<dbReference type="EMBL" id="CP018836">
    <property type="protein sequence ID" value="ASA57762.1"/>
    <property type="molecule type" value="Genomic_DNA"/>
</dbReference>
<organism evidence="1 2">
    <name type="scientific">Vibrio gazogenes</name>
    <dbReference type="NCBI Taxonomy" id="687"/>
    <lineage>
        <taxon>Bacteria</taxon>
        <taxon>Pseudomonadati</taxon>
        <taxon>Pseudomonadota</taxon>
        <taxon>Gammaproteobacteria</taxon>
        <taxon>Vibrionales</taxon>
        <taxon>Vibrionaceae</taxon>
        <taxon>Vibrio</taxon>
    </lineage>
</organism>